<evidence type="ECO:0008006" key="3">
    <source>
        <dbReference type="Google" id="ProtNLM"/>
    </source>
</evidence>
<comment type="caution">
    <text evidence="1">The sequence shown here is derived from an EMBL/GenBank/DDBJ whole genome shotgun (WGS) entry which is preliminary data.</text>
</comment>
<dbReference type="OMA" id="HPTINEN"/>
<proteinExistence type="predicted"/>
<name>A0A151ZK14_TIELA</name>
<keyword evidence="2" id="KW-1185">Reference proteome</keyword>
<organism evidence="1 2">
    <name type="scientific">Tieghemostelium lacteum</name>
    <name type="common">Slime mold</name>
    <name type="synonym">Dictyostelium lacteum</name>
    <dbReference type="NCBI Taxonomy" id="361077"/>
    <lineage>
        <taxon>Eukaryota</taxon>
        <taxon>Amoebozoa</taxon>
        <taxon>Evosea</taxon>
        <taxon>Eumycetozoa</taxon>
        <taxon>Dictyostelia</taxon>
        <taxon>Dictyosteliales</taxon>
        <taxon>Raperosteliaceae</taxon>
        <taxon>Tieghemostelium</taxon>
    </lineage>
</organism>
<dbReference type="EMBL" id="LODT01000022">
    <property type="protein sequence ID" value="KYQ94255.1"/>
    <property type="molecule type" value="Genomic_DNA"/>
</dbReference>
<dbReference type="OrthoDB" id="25675at2759"/>
<gene>
    <name evidence="1" type="ORF">DLAC_04552</name>
</gene>
<accession>A0A151ZK14</accession>
<evidence type="ECO:0000313" key="1">
    <source>
        <dbReference type="EMBL" id="KYQ94255.1"/>
    </source>
</evidence>
<dbReference type="Proteomes" id="UP000076078">
    <property type="component" value="Unassembled WGS sequence"/>
</dbReference>
<dbReference type="InParanoid" id="A0A151ZK14"/>
<dbReference type="FunCoup" id="A0A151ZK14">
    <property type="interactions" value="56"/>
</dbReference>
<reference evidence="1 2" key="1">
    <citation type="submission" date="2015-12" db="EMBL/GenBank/DDBJ databases">
        <title>Dictyostelia acquired genes for synthesis and detection of signals that induce cell-type specialization by lateral gene transfer from prokaryotes.</title>
        <authorList>
            <person name="Gloeckner G."/>
            <person name="Schaap P."/>
        </authorList>
    </citation>
    <scope>NUCLEOTIDE SEQUENCE [LARGE SCALE GENOMIC DNA]</scope>
    <source>
        <strain evidence="1 2">TK</strain>
    </source>
</reference>
<evidence type="ECO:0000313" key="2">
    <source>
        <dbReference type="Proteomes" id="UP000076078"/>
    </source>
</evidence>
<dbReference type="AlphaFoldDB" id="A0A151ZK14"/>
<protein>
    <recommendedName>
        <fullName evidence="3">Anaphase-promoting complex subunit 13</fullName>
    </recommendedName>
</protein>
<sequence length="75" mass="8858">MSDSQYSLYVHSNNRKLVDIVDNNWAQETLPKEFLKHPAIIENLSINEEFDELLFSTNQNKQEKSWNELGLNDFN</sequence>